<gene>
    <name evidence="3" type="ORF">D8780_14150</name>
</gene>
<feature type="transmembrane region" description="Helical" evidence="2">
    <location>
        <begin position="57"/>
        <end position="74"/>
    </location>
</feature>
<dbReference type="Proteomes" id="UP000281094">
    <property type="component" value="Unassembled WGS sequence"/>
</dbReference>
<name>A0A3L7JL20_9HYPH</name>
<comment type="caution">
    <text evidence="3">The sequence shown here is derived from an EMBL/GenBank/DDBJ whole genome shotgun (WGS) entry which is preliminary data.</text>
</comment>
<dbReference type="EMBL" id="RCWN01000001">
    <property type="protein sequence ID" value="RLQ89212.1"/>
    <property type="molecule type" value="Genomic_DNA"/>
</dbReference>
<feature type="region of interest" description="Disordered" evidence="1">
    <location>
        <begin position="190"/>
        <end position="238"/>
    </location>
</feature>
<keyword evidence="2" id="KW-0812">Transmembrane</keyword>
<evidence type="ECO:0000313" key="3">
    <source>
        <dbReference type="EMBL" id="RLQ89212.1"/>
    </source>
</evidence>
<evidence type="ECO:0000313" key="4">
    <source>
        <dbReference type="Proteomes" id="UP000281094"/>
    </source>
</evidence>
<sequence length="238" mass="26260">MSPSARIDRSLSIILEPLLGWAILGTQIGLYTSTVFAAILAYGSFVVQRVYPFIETLLHFSLALLVASVVPLLFDRVAKRLRRRAARSNGKVVPALVAIGLSVCAVGALFCLPLLEPLYDAISAMVRDGLEGRLQSDDPARMPLSAWITFLCFSFFLLVGLLLSLRHSFGLMADMRRPVGDDIGVERDTEMQAEPSDQPAAQRIEATDEILPARPWDRRADGLHSTRRVSEPPFKEPD</sequence>
<accession>A0A3L7JL20</accession>
<organism evidence="3 4">
    <name type="scientific">Notoacmeibacter ruber</name>
    <dbReference type="NCBI Taxonomy" id="2670375"/>
    <lineage>
        <taxon>Bacteria</taxon>
        <taxon>Pseudomonadati</taxon>
        <taxon>Pseudomonadota</taxon>
        <taxon>Alphaproteobacteria</taxon>
        <taxon>Hyphomicrobiales</taxon>
        <taxon>Notoacmeibacteraceae</taxon>
        <taxon>Notoacmeibacter</taxon>
    </lineage>
</organism>
<dbReference type="AlphaFoldDB" id="A0A3L7JL20"/>
<keyword evidence="2" id="KW-1133">Transmembrane helix</keyword>
<feature type="transmembrane region" description="Helical" evidence="2">
    <location>
        <begin position="21"/>
        <end position="45"/>
    </location>
</feature>
<dbReference type="RefSeq" id="WP_121646179.1">
    <property type="nucleotide sequence ID" value="NZ_RCWN01000001.1"/>
</dbReference>
<evidence type="ECO:0000256" key="2">
    <source>
        <dbReference type="SAM" id="Phobius"/>
    </source>
</evidence>
<feature type="compositionally biased region" description="Basic and acidic residues" evidence="1">
    <location>
        <begin position="215"/>
        <end position="238"/>
    </location>
</feature>
<reference evidence="3 4" key="1">
    <citation type="submission" date="2018-10" db="EMBL/GenBank/DDBJ databases">
        <title>Notoacmeibacter sp. M2BS9Y-3-1, whole genome shotgun sequence.</title>
        <authorList>
            <person name="Tuo L."/>
        </authorList>
    </citation>
    <scope>NUCLEOTIDE SEQUENCE [LARGE SCALE GENOMIC DNA]</scope>
    <source>
        <strain evidence="3 4">M2BS9Y-3-1</strain>
    </source>
</reference>
<proteinExistence type="predicted"/>
<evidence type="ECO:0000256" key="1">
    <source>
        <dbReference type="SAM" id="MobiDB-lite"/>
    </source>
</evidence>
<keyword evidence="2" id="KW-0472">Membrane</keyword>
<protein>
    <submittedName>
        <fullName evidence="3">Uncharacterized protein</fullName>
    </submittedName>
</protein>
<feature type="transmembrane region" description="Helical" evidence="2">
    <location>
        <begin position="95"/>
        <end position="115"/>
    </location>
</feature>
<feature type="transmembrane region" description="Helical" evidence="2">
    <location>
        <begin position="144"/>
        <end position="165"/>
    </location>
</feature>
<keyword evidence="4" id="KW-1185">Reference proteome</keyword>